<keyword evidence="4" id="KW-1185">Reference proteome</keyword>
<comment type="caution">
    <text evidence="3">The sequence shown here is derived from an EMBL/GenBank/DDBJ whole genome shotgun (WGS) entry which is preliminary data.</text>
</comment>
<dbReference type="InterPro" id="IPR000008">
    <property type="entry name" value="C2_dom"/>
</dbReference>
<name>A0A9W8AW39_9FUNG</name>
<feature type="compositionally biased region" description="Polar residues" evidence="1">
    <location>
        <begin position="1100"/>
        <end position="1110"/>
    </location>
</feature>
<dbReference type="Pfam" id="PF00168">
    <property type="entry name" value="C2"/>
    <property type="match status" value="1"/>
</dbReference>
<organism evidence="3 4">
    <name type="scientific">Dispira parvispora</name>
    <dbReference type="NCBI Taxonomy" id="1520584"/>
    <lineage>
        <taxon>Eukaryota</taxon>
        <taxon>Fungi</taxon>
        <taxon>Fungi incertae sedis</taxon>
        <taxon>Zoopagomycota</taxon>
        <taxon>Kickxellomycotina</taxon>
        <taxon>Dimargaritomycetes</taxon>
        <taxon>Dimargaritales</taxon>
        <taxon>Dimargaritaceae</taxon>
        <taxon>Dispira</taxon>
    </lineage>
</organism>
<feature type="region of interest" description="Disordered" evidence="1">
    <location>
        <begin position="1123"/>
        <end position="1143"/>
    </location>
</feature>
<dbReference type="GO" id="GO:0010828">
    <property type="term" value="P:positive regulation of D-glucose transmembrane transport"/>
    <property type="evidence" value="ECO:0007669"/>
    <property type="project" value="TreeGrafter"/>
</dbReference>
<dbReference type="OrthoDB" id="419768at2759"/>
<evidence type="ECO:0000256" key="1">
    <source>
        <dbReference type="SAM" id="MobiDB-lite"/>
    </source>
</evidence>
<dbReference type="GO" id="GO:0090314">
    <property type="term" value="P:positive regulation of protein targeting to membrane"/>
    <property type="evidence" value="ECO:0007669"/>
    <property type="project" value="TreeGrafter"/>
</dbReference>
<dbReference type="PANTHER" id="PTHR37412:SF2">
    <property type="entry name" value="C2 DOMAIN-CONTAINING PROTEIN 5"/>
    <property type="match status" value="1"/>
</dbReference>
<dbReference type="GO" id="GO:0005509">
    <property type="term" value="F:calcium ion binding"/>
    <property type="evidence" value="ECO:0007669"/>
    <property type="project" value="TreeGrafter"/>
</dbReference>
<gene>
    <name evidence="3" type="ORF">IWQ62_002231</name>
</gene>
<feature type="region of interest" description="Disordered" evidence="1">
    <location>
        <begin position="358"/>
        <end position="459"/>
    </location>
</feature>
<feature type="compositionally biased region" description="Low complexity" evidence="1">
    <location>
        <begin position="856"/>
        <end position="868"/>
    </location>
</feature>
<dbReference type="SMART" id="SM00239">
    <property type="entry name" value="C2"/>
    <property type="match status" value="1"/>
</dbReference>
<feature type="compositionally biased region" description="Basic residues" evidence="1">
    <location>
        <begin position="1090"/>
        <end position="1099"/>
    </location>
</feature>
<feature type="compositionally biased region" description="Polar residues" evidence="1">
    <location>
        <begin position="358"/>
        <end position="379"/>
    </location>
</feature>
<dbReference type="GO" id="GO:0005544">
    <property type="term" value="F:calcium-dependent phospholipid binding"/>
    <property type="evidence" value="ECO:0007669"/>
    <property type="project" value="InterPro"/>
</dbReference>
<feature type="region of interest" description="Disordered" evidence="1">
    <location>
        <begin position="826"/>
        <end position="880"/>
    </location>
</feature>
<feature type="compositionally biased region" description="Polar residues" evidence="1">
    <location>
        <begin position="1069"/>
        <end position="1083"/>
    </location>
</feature>
<reference evidence="3" key="1">
    <citation type="submission" date="2022-07" db="EMBL/GenBank/DDBJ databases">
        <title>Phylogenomic reconstructions and comparative analyses of Kickxellomycotina fungi.</title>
        <authorList>
            <person name="Reynolds N.K."/>
            <person name="Stajich J.E."/>
            <person name="Barry K."/>
            <person name="Grigoriev I.V."/>
            <person name="Crous P."/>
            <person name="Smith M.E."/>
        </authorList>
    </citation>
    <scope>NUCLEOTIDE SEQUENCE</scope>
    <source>
        <strain evidence="3">RSA 1196</strain>
    </source>
</reference>
<dbReference type="InterPro" id="IPR056431">
    <property type="entry name" value="C2CD5_YbjQ-rel_dom"/>
</dbReference>
<dbReference type="InterPro" id="IPR038983">
    <property type="entry name" value="C2CD5"/>
</dbReference>
<dbReference type="Gene3D" id="2.60.40.150">
    <property type="entry name" value="C2 domain"/>
    <property type="match status" value="1"/>
</dbReference>
<evidence type="ECO:0000313" key="4">
    <source>
        <dbReference type="Proteomes" id="UP001150925"/>
    </source>
</evidence>
<evidence type="ECO:0000313" key="3">
    <source>
        <dbReference type="EMBL" id="KAJ1966816.1"/>
    </source>
</evidence>
<dbReference type="PROSITE" id="PS50004">
    <property type="entry name" value="C2"/>
    <property type="match status" value="1"/>
</dbReference>
<sequence length="1328" mass="146559">MPCLLKIRIISARNLPVMDRKTELTDAYVEVRFADLDMQKTAICRQTLNPVWNEDFRLEVINDAILQNEPLELRILDYDAITTDDVIGTVLLDLNPLLVSLETPRPLPPPTSSGVKSEGGFAAPVTTVPDGLPEVTLPQAPNASLLPSYTGWLPVTHSLLGIRGEIQVQVRLQFFGDANPFKDSSAGVHIFSSTHTPDHWVVEEVLGFVDALVVEDDPEYHWSDSFRTPRASNDARQKTFYRIAGQLRRLLGRKTLDRGGNAITGFKQEFDIEPEEHVITARAIGTAVKVVPKAPAMTNSSSSLESGDDHTSPVIAEGLHDITGEHRDKARPTVSTIMSQTNNPADEATPALNIQPSEAHSTQTMSQYHAQPRIPTTVTSDRDSDRPTLGQKFRNATRKLSLSSAQETSDVPALNSTSKPIPRRRRRHSSYSSATSHSFSSLSSSPTSSRSSSPSINPPTIEPWSQVIFTLHDFPPGALQRLGGVVSAKSVKLIEDDSEKVREMWWDEVREEIKSHARNLGFPHVIGYTETMVLTEEAACVLSAVGTAAALDLNRLIRASHHNKVTPELSLLDLWTTRDSDGLENHSNRRFDINLLAPPRTPGPQVGTFGSQRSLVRASSLEDIGKAIPSLLDTQCGMCHITDPQDVSYSSPVNFTRCSCCKKKYVPEIILSTTEIPPDLSIVDMGCLVEAHVCRPSKLGAVDDQAAAISDAIPFVEYDLHRQLVYKLRVLGMNAIFNLKFHLAISEEWMISLASGTAVYITALPTPPPLRISRTIEVVDDEDRRFLEIQQTIMRLSASNRQRLDDAFRRKIQLLEWYQQRRSSARRSRKPTYSSDVSQPSLVDDSELADGRVPNDSDSMASETTTSSEDTDSEVTSQRSVFHPYQPERYFAVQVDDDEDEDLMAALLGVQLPDSFLMVNTDFSSCFRQLQEAQHLRKVAVGDELPTEEPVENDNPTSNDPNLGFIAHFYQNVLGRSGNAHPFTQNLTLFRQFRLDSTMKHPSRALVAQFTSLHETLVYRLQRATAWCMVAGVRYHLMIQDDQEIQLILHATALTQPLPPARLLGGVGSEQSPEPCSNLSSPAPNDILTSRRKTQHRKPSSTPSHDSSWLNPFRALQTHYRGKRPVPAQSIPGKSVPSSSRSIDIKESKPLSFSHFSLPGSFASSSPSSPHMAPKAGSAQISAVKLASREMDPSLGRAISPAEAVPDSSRANPTLTAFPPLGIKLCTLPNLPLVNTVCYLGRISLHFIKEVTLHNEPLHPHLASFDGFVYQFLNECQATLRAHVAALGGNALLSLHIDQCLVEESLKNHAYALASISGDVVYSAPMET</sequence>
<feature type="compositionally biased region" description="Low complexity" evidence="1">
    <location>
        <begin position="430"/>
        <end position="455"/>
    </location>
</feature>
<feature type="region of interest" description="Disordered" evidence="1">
    <location>
        <begin position="1064"/>
        <end position="1111"/>
    </location>
</feature>
<dbReference type="GO" id="GO:0065002">
    <property type="term" value="P:intracellular protein transmembrane transport"/>
    <property type="evidence" value="ECO:0007669"/>
    <property type="project" value="TreeGrafter"/>
</dbReference>
<feature type="compositionally biased region" description="Polar residues" evidence="1">
    <location>
        <begin position="831"/>
        <end position="841"/>
    </location>
</feature>
<feature type="compositionally biased region" description="Polar residues" evidence="1">
    <location>
        <begin position="398"/>
        <end position="409"/>
    </location>
</feature>
<dbReference type="PANTHER" id="PTHR37412">
    <property type="entry name" value="C2 DOMAIN-CONTAINING PROTEIN 5"/>
    <property type="match status" value="1"/>
</dbReference>
<dbReference type="Proteomes" id="UP001150925">
    <property type="component" value="Unassembled WGS sequence"/>
</dbReference>
<feature type="domain" description="C2" evidence="2">
    <location>
        <begin position="1"/>
        <end position="107"/>
    </location>
</feature>
<accession>A0A9W8AW39</accession>
<dbReference type="SUPFAM" id="SSF49562">
    <property type="entry name" value="C2 domain (Calcium/lipid-binding domain, CaLB)"/>
    <property type="match status" value="1"/>
</dbReference>
<protein>
    <recommendedName>
        <fullName evidence="2">C2 domain-containing protein</fullName>
    </recommendedName>
</protein>
<dbReference type="GO" id="GO:0072659">
    <property type="term" value="P:protein localization to plasma membrane"/>
    <property type="evidence" value="ECO:0007669"/>
    <property type="project" value="TreeGrafter"/>
</dbReference>
<dbReference type="InterPro" id="IPR057815">
    <property type="entry name" value="C2CD5_C"/>
</dbReference>
<evidence type="ECO:0000259" key="2">
    <source>
        <dbReference type="PROSITE" id="PS50004"/>
    </source>
</evidence>
<dbReference type="EMBL" id="JANBPY010000447">
    <property type="protein sequence ID" value="KAJ1966816.1"/>
    <property type="molecule type" value="Genomic_DNA"/>
</dbReference>
<dbReference type="Pfam" id="PF23025">
    <property type="entry name" value="YbjQ_2"/>
    <property type="match status" value="3"/>
</dbReference>
<dbReference type="GO" id="GO:0005886">
    <property type="term" value="C:plasma membrane"/>
    <property type="evidence" value="ECO:0007669"/>
    <property type="project" value="TreeGrafter"/>
</dbReference>
<dbReference type="GO" id="GO:0031340">
    <property type="term" value="P:positive regulation of vesicle fusion"/>
    <property type="evidence" value="ECO:0007669"/>
    <property type="project" value="TreeGrafter"/>
</dbReference>
<dbReference type="InterPro" id="IPR035892">
    <property type="entry name" value="C2_domain_sf"/>
</dbReference>
<proteinExistence type="predicted"/>
<dbReference type="Pfam" id="PF23128">
    <property type="entry name" value="YbjQ_4"/>
    <property type="match status" value="1"/>
</dbReference>